<proteinExistence type="predicted"/>
<protein>
    <submittedName>
        <fullName evidence="2">Uncharacterized protein</fullName>
    </submittedName>
</protein>
<evidence type="ECO:0000313" key="2">
    <source>
        <dbReference type="EMBL" id="KAF6210760.1"/>
    </source>
</evidence>
<dbReference type="EMBL" id="WIXP02000005">
    <property type="protein sequence ID" value="KAF6210760.1"/>
    <property type="molecule type" value="Genomic_DNA"/>
</dbReference>
<comment type="caution">
    <text evidence="2">The sequence shown here is derived from an EMBL/GenBank/DDBJ whole genome shotgun (WGS) entry which is preliminary data.</text>
</comment>
<feature type="region of interest" description="Disordered" evidence="1">
    <location>
        <begin position="47"/>
        <end position="112"/>
    </location>
</feature>
<dbReference type="OrthoDB" id="10528864at2759"/>
<accession>A0A6A4JMW3</accession>
<feature type="compositionally biased region" description="Polar residues" evidence="1">
    <location>
        <begin position="80"/>
        <end position="97"/>
    </location>
</feature>
<keyword evidence="3" id="KW-1185">Reference proteome</keyword>
<reference evidence="2" key="1">
    <citation type="journal article" date="2021" name="Mol. Ecol. Resour.">
        <title>Apolygus lucorum genome provides insights into omnivorousness and mesophyll feeding.</title>
        <authorList>
            <person name="Liu Y."/>
            <person name="Liu H."/>
            <person name="Wang H."/>
            <person name="Huang T."/>
            <person name="Liu B."/>
            <person name="Yang B."/>
            <person name="Yin L."/>
            <person name="Li B."/>
            <person name="Zhang Y."/>
            <person name="Zhang S."/>
            <person name="Jiang F."/>
            <person name="Zhang X."/>
            <person name="Ren Y."/>
            <person name="Wang B."/>
            <person name="Wang S."/>
            <person name="Lu Y."/>
            <person name="Wu K."/>
            <person name="Fan W."/>
            <person name="Wang G."/>
        </authorList>
    </citation>
    <scope>NUCLEOTIDE SEQUENCE</scope>
    <source>
        <strain evidence="2">12Hb</strain>
    </source>
</reference>
<feature type="region of interest" description="Disordered" evidence="1">
    <location>
        <begin position="1"/>
        <end position="31"/>
    </location>
</feature>
<dbReference type="Proteomes" id="UP000466442">
    <property type="component" value="Linkage Group LG5"/>
</dbReference>
<evidence type="ECO:0000313" key="3">
    <source>
        <dbReference type="Proteomes" id="UP000466442"/>
    </source>
</evidence>
<sequence>MCDMDIPIIRTESYDDDEEDGKRKKKKYEFRGSQSHRCSLVTIKDGDGSRTVKWSSVRLARKPSNVNGGVVKSRSPPTPSDASPSQLNRSSSWSKNAPNKEDHNKTWASLCD</sequence>
<organism evidence="2 3">
    <name type="scientific">Apolygus lucorum</name>
    <name type="common">Small green plant bug</name>
    <name type="synonym">Lygocoris lucorum</name>
    <dbReference type="NCBI Taxonomy" id="248454"/>
    <lineage>
        <taxon>Eukaryota</taxon>
        <taxon>Metazoa</taxon>
        <taxon>Ecdysozoa</taxon>
        <taxon>Arthropoda</taxon>
        <taxon>Hexapoda</taxon>
        <taxon>Insecta</taxon>
        <taxon>Pterygota</taxon>
        <taxon>Neoptera</taxon>
        <taxon>Paraneoptera</taxon>
        <taxon>Hemiptera</taxon>
        <taxon>Heteroptera</taxon>
        <taxon>Panheteroptera</taxon>
        <taxon>Cimicomorpha</taxon>
        <taxon>Miridae</taxon>
        <taxon>Mirini</taxon>
        <taxon>Apolygus</taxon>
    </lineage>
</organism>
<evidence type="ECO:0000256" key="1">
    <source>
        <dbReference type="SAM" id="MobiDB-lite"/>
    </source>
</evidence>
<name>A0A6A4JMW3_APOLU</name>
<gene>
    <name evidence="2" type="ORF">GE061_013870</name>
</gene>
<dbReference type="AlphaFoldDB" id="A0A6A4JMW3"/>